<dbReference type="InterPro" id="IPR022698">
    <property type="entry name" value="OrsD"/>
</dbReference>
<gene>
    <name evidence="4" type="ORF">DDE83_009052</name>
</gene>
<dbReference type="GO" id="GO:0043138">
    <property type="term" value="F:3'-5' DNA helicase activity"/>
    <property type="evidence" value="ECO:0007669"/>
    <property type="project" value="TreeGrafter"/>
</dbReference>
<evidence type="ECO:0000256" key="1">
    <source>
        <dbReference type="ARBA" id="ARBA00005446"/>
    </source>
</evidence>
<dbReference type="Pfam" id="PF12013">
    <property type="entry name" value="OrsD"/>
    <property type="match status" value="1"/>
</dbReference>
<organism evidence="4 5">
    <name type="scientific">Stemphylium lycopersici</name>
    <name type="common">Tomato gray leaf spot disease fungus</name>
    <name type="synonym">Thyrospora lycopersici</name>
    <dbReference type="NCBI Taxonomy" id="183478"/>
    <lineage>
        <taxon>Eukaryota</taxon>
        <taxon>Fungi</taxon>
        <taxon>Dikarya</taxon>
        <taxon>Ascomycota</taxon>
        <taxon>Pezizomycotina</taxon>
        <taxon>Dothideomycetes</taxon>
        <taxon>Pleosporomycetidae</taxon>
        <taxon>Pleosporales</taxon>
        <taxon>Pleosporineae</taxon>
        <taxon>Pleosporaceae</taxon>
        <taxon>Stemphylium</taxon>
    </lineage>
</organism>
<evidence type="ECO:0000313" key="4">
    <source>
        <dbReference type="EMBL" id="RAR00783.1"/>
    </source>
</evidence>
<feature type="region of interest" description="Disordered" evidence="2">
    <location>
        <begin position="301"/>
        <end position="347"/>
    </location>
</feature>
<dbReference type="EC" id="3.6.1.15" evidence="4"/>
<keyword evidence="4" id="KW-0547">Nucleotide-binding</keyword>
<keyword evidence="4" id="KW-0067">ATP-binding</keyword>
<feature type="domain" description="DEAD/DEAH-box helicase" evidence="3">
    <location>
        <begin position="823"/>
        <end position="887"/>
    </location>
</feature>
<comment type="similarity">
    <text evidence="1">Belongs to the helicase family. RecQ subfamily.</text>
</comment>
<dbReference type="GO" id="GO:0003676">
    <property type="term" value="F:nucleic acid binding"/>
    <property type="evidence" value="ECO:0007669"/>
    <property type="project" value="InterPro"/>
</dbReference>
<keyword evidence="4" id="KW-0378">Hydrolase</keyword>
<comment type="caution">
    <text evidence="4">The sequence shown here is derived from an EMBL/GenBank/DDBJ whole genome shotgun (WGS) entry which is preliminary data.</text>
</comment>
<dbReference type="GO" id="GO:0017111">
    <property type="term" value="F:ribonucleoside triphosphate phosphatase activity"/>
    <property type="evidence" value="ECO:0007669"/>
    <property type="project" value="UniProtKB-EC"/>
</dbReference>
<dbReference type="GO" id="GO:0005634">
    <property type="term" value="C:nucleus"/>
    <property type="evidence" value="ECO:0007669"/>
    <property type="project" value="TreeGrafter"/>
</dbReference>
<dbReference type="AlphaFoldDB" id="A0A364MRL3"/>
<proteinExistence type="inferred from homology"/>
<dbReference type="GO" id="GO:0009378">
    <property type="term" value="F:four-way junction helicase activity"/>
    <property type="evidence" value="ECO:0007669"/>
    <property type="project" value="TreeGrafter"/>
</dbReference>
<evidence type="ECO:0000259" key="3">
    <source>
        <dbReference type="Pfam" id="PF00270"/>
    </source>
</evidence>
<reference evidence="5" key="1">
    <citation type="submission" date="2018-05" db="EMBL/GenBank/DDBJ databases">
        <title>Draft genome sequence of Stemphylium lycopersici strain CIDEFI 213.</title>
        <authorList>
            <person name="Medina R."/>
            <person name="Franco M.E.E."/>
            <person name="Lucentini C.G."/>
            <person name="Saparrat M.C.N."/>
            <person name="Balatti P.A."/>
        </authorList>
    </citation>
    <scope>NUCLEOTIDE SEQUENCE [LARGE SCALE GENOMIC DNA]</scope>
    <source>
        <strain evidence="5">CIDEFI 213</strain>
    </source>
</reference>
<keyword evidence="4" id="KW-0347">Helicase</keyword>
<dbReference type="OrthoDB" id="3943268at2759"/>
<dbReference type="EMBL" id="QGDH01000327">
    <property type="protein sequence ID" value="RAR00783.1"/>
    <property type="molecule type" value="Genomic_DNA"/>
</dbReference>
<sequence length="956" mass="107602">MEFCWNAQPPATSTATQHRKRPRASKITIDNVQERFCYLQRYQVLICKEHATGIQNVDVHLRDQHGVASEERKSVVEHCRQWQIAAPQDVELPAPLGPPIEQLGEPLDVYQCRITSDCGFCTANKIRMQKHCNSVHQTAWSSKDVTLSEKVKAQTFFRTGGLQRYFVVKVADNDRAPSDPHETTDVVRERLAEWKLTKHAQEEKAQVMDAKTRLPDRGEEKLRRAAKLTELLVERSVKGLSTLARETRRWLRSAKRQEIDQRPMARLQNPESQARYAGYMVKFVCYALRFVADAEARMAAQEGGNECSDEDDEGDEDGLEEGEENDDDFSDADGSQPANVPSSGRREKDLMKDARELFRWTVEQKELVVTLWKMLDRDADADDEAQRSAQRDAQLEVLLNLLTSFFFTTTGDKPFRSGLLHFLAVLGIDSDTNRLRTAKNYSYMLAGVVYCMRVLSVEKLLPSACRDEQTDEDRERFLEHREKYLSDGSYSPMSEALSLLAYGKHVALAAGNSGNAYWSKDKKIFYLHGRRIYISRFCKMAQDMVSEVEQMLWEELFWVARAEERFAVKLDILVDDVTFERRDRFLMLLMVCVHMTSGQPGRGSEITTMRHRNGLLQDRNIFVMDGQVMTVVRYHKSQSQWDKPKVVPRFLPPRLGQVMVLYLAYLQPFREYLTVQVLGGSFSDYVWADEQGPWGTDRLTRALRRETGKRLGVPLHTLDYRHAAVGIGRVVVGERFSKGYQDEVGEVDEVEAAPQGTRTGSIDPIRRVKKRGRSGVDSDGDDEDEDGQGREAALLHRGKKEKAIRKAMQQVLGQQDVGFRSAEQELALHAVIDGQTPLVVVLPTGGGKSLLFSVPACMDEAGVTVVVVPYRALIEDLVDRMQKCGIDCIEWKHGESSPAAIVVVSADAAGDTMSNGNFIGHHVERLAAEAGTAEESPAAAVPDGAAHSNAPAGKRG</sequence>
<feature type="region of interest" description="Disordered" evidence="2">
    <location>
        <begin position="929"/>
        <end position="956"/>
    </location>
</feature>
<accession>A0A364MRL3</accession>
<protein>
    <submittedName>
        <fullName evidence="4">Recq family helicase</fullName>
        <ecNumber evidence="4">3.6.1.15</ecNumber>
    </submittedName>
</protein>
<dbReference type="PANTHER" id="PTHR13710:SF120">
    <property type="entry name" value="BIFUNCTIONAL 3'-5' EXONUCLEASE_ATP-DEPENDENT HELICASE WRN"/>
    <property type="match status" value="1"/>
</dbReference>
<dbReference type="Proteomes" id="UP000249619">
    <property type="component" value="Unassembled WGS sequence"/>
</dbReference>
<dbReference type="SUPFAM" id="SSF52540">
    <property type="entry name" value="P-loop containing nucleoside triphosphate hydrolases"/>
    <property type="match status" value="1"/>
</dbReference>
<dbReference type="GO" id="GO:0005694">
    <property type="term" value="C:chromosome"/>
    <property type="evidence" value="ECO:0007669"/>
    <property type="project" value="TreeGrafter"/>
</dbReference>
<dbReference type="InterPro" id="IPR027417">
    <property type="entry name" value="P-loop_NTPase"/>
</dbReference>
<dbReference type="GO" id="GO:0005524">
    <property type="term" value="F:ATP binding"/>
    <property type="evidence" value="ECO:0007669"/>
    <property type="project" value="InterPro"/>
</dbReference>
<dbReference type="Pfam" id="PF00270">
    <property type="entry name" value="DEAD"/>
    <property type="match status" value="1"/>
</dbReference>
<dbReference type="InterPro" id="IPR011545">
    <property type="entry name" value="DEAD/DEAH_box_helicase_dom"/>
</dbReference>
<name>A0A364MRL3_STELY</name>
<feature type="region of interest" description="Disordered" evidence="2">
    <location>
        <begin position="747"/>
        <end position="789"/>
    </location>
</feature>
<dbReference type="Gene3D" id="3.40.50.300">
    <property type="entry name" value="P-loop containing nucleotide triphosphate hydrolases"/>
    <property type="match status" value="1"/>
</dbReference>
<keyword evidence="5" id="KW-1185">Reference proteome</keyword>
<dbReference type="PANTHER" id="PTHR13710">
    <property type="entry name" value="DNA HELICASE RECQ FAMILY MEMBER"/>
    <property type="match status" value="1"/>
</dbReference>
<evidence type="ECO:0000256" key="2">
    <source>
        <dbReference type="SAM" id="MobiDB-lite"/>
    </source>
</evidence>
<feature type="compositionally biased region" description="Acidic residues" evidence="2">
    <location>
        <begin position="307"/>
        <end position="331"/>
    </location>
</feature>
<dbReference type="GO" id="GO:0000724">
    <property type="term" value="P:double-strand break repair via homologous recombination"/>
    <property type="evidence" value="ECO:0007669"/>
    <property type="project" value="TreeGrafter"/>
</dbReference>
<dbReference type="GO" id="GO:0005737">
    <property type="term" value="C:cytoplasm"/>
    <property type="evidence" value="ECO:0007669"/>
    <property type="project" value="TreeGrafter"/>
</dbReference>
<evidence type="ECO:0000313" key="5">
    <source>
        <dbReference type="Proteomes" id="UP000249619"/>
    </source>
</evidence>